<evidence type="ECO:0000256" key="4">
    <source>
        <dbReference type="ARBA" id="ARBA00022617"/>
    </source>
</evidence>
<protein>
    <recommendedName>
        <fullName evidence="12">Cytochrome b561 domain-containing protein</fullName>
    </recommendedName>
</protein>
<dbReference type="EMBL" id="JALJOV010000204">
    <property type="protein sequence ID" value="KAK9865930.1"/>
    <property type="molecule type" value="Genomic_DNA"/>
</dbReference>
<sequence>MSVGFLGLVGQGILTAHSARGLQGAERSRLLTQHALWQVAGLALVAIAIWAVYQSKEIRGTPHFTNLHSWTGLATLALATLTPIGGALAFGKTGLLQLFPKGLQPVVKTAHRNAGVVTILVATAAMELGLAMPTAYQGALSRWMQVIIGIVAALIAYRAWCSDPEAQRSKAQ</sequence>
<feature type="transmembrane region" description="Helical" evidence="11">
    <location>
        <begin position="110"/>
        <end position="131"/>
    </location>
</feature>
<dbReference type="InterPro" id="IPR006593">
    <property type="entry name" value="Cyt_b561/ferric_Rdtase_TM"/>
</dbReference>
<dbReference type="SMART" id="SM00665">
    <property type="entry name" value="B561"/>
    <property type="match status" value="1"/>
</dbReference>
<evidence type="ECO:0000256" key="6">
    <source>
        <dbReference type="ARBA" id="ARBA00022723"/>
    </source>
</evidence>
<evidence type="ECO:0000256" key="11">
    <source>
        <dbReference type="SAM" id="Phobius"/>
    </source>
</evidence>
<dbReference type="PROSITE" id="PS50939">
    <property type="entry name" value="CYTOCHROME_B561"/>
    <property type="match status" value="1"/>
</dbReference>
<reference evidence="13 14" key="1">
    <citation type="journal article" date="2024" name="Nat. Commun.">
        <title>Phylogenomics reveals the evolutionary origins of lichenization in chlorophyte algae.</title>
        <authorList>
            <person name="Puginier C."/>
            <person name="Libourel C."/>
            <person name="Otte J."/>
            <person name="Skaloud P."/>
            <person name="Haon M."/>
            <person name="Grisel S."/>
            <person name="Petersen M."/>
            <person name="Berrin J.G."/>
            <person name="Delaux P.M."/>
            <person name="Dal Grande F."/>
            <person name="Keller J."/>
        </authorList>
    </citation>
    <scope>NUCLEOTIDE SEQUENCE [LARGE SCALE GENOMIC DNA]</scope>
    <source>
        <strain evidence="13 14">SAG 2523</strain>
    </source>
</reference>
<evidence type="ECO:0000256" key="9">
    <source>
        <dbReference type="ARBA" id="ARBA00023004"/>
    </source>
</evidence>
<keyword evidence="14" id="KW-1185">Reference proteome</keyword>
<evidence type="ECO:0000256" key="3">
    <source>
        <dbReference type="ARBA" id="ARBA00022448"/>
    </source>
</evidence>
<feature type="domain" description="Cytochrome b561" evidence="12">
    <location>
        <begin position="1"/>
        <end position="168"/>
    </location>
</feature>
<dbReference type="Gene3D" id="1.20.120.1770">
    <property type="match status" value="1"/>
</dbReference>
<dbReference type="PANTHER" id="PTHR15422">
    <property type="entry name" value="OS05G0565100 PROTEIN"/>
    <property type="match status" value="1"/>
</dbReference>
<evidence type="ECO:0000313" key="14">
    <source>
        <dbReference type="Proteomes" id="UP001485043"/>
    </source>
</evidence>
<gene>
    <name evidence="13" type="ORF">WJX84_000338</name>
</gene>
<dbReference type="Pfam" id="PF03188">
    <property type="entry name" value="Cytochrom_B561"/>
    <property type="match status" value="1"/>
</dbReference>
<evidence type="ECO:0000256" key="2">
    <source>
        <dbReference type="ARBA" id="ARBA00004141"/>
    </source>
</evidence>
<accession>A0AAW1T8Q7</accession>
<dbReference type="PANTHER" id="PTHR15422:SF45">
    <property type="entry name" value="CYTOCHROME B561 DOMAIN-CONTAINING PROTEIN"/>
    <property type="match status" value="1"/>
</dbReference>
<dbReference type="InterPro" id="IPR045150">
    <property type="entry name" value="CYB561D1/2"/>
</dbReference>
<evidence type="ECO:0000256" key="5">
    <source>
        <dbReference type="ARBA" id="ARBA00022692"/>
    </source>
</evidence>
<dbReference type="GO" id="GO:0016020">
    <property type="term" value="C:membrane"/>
    <property type="evidence" value="ECO:0007669"/>
    <property type="project" value="UniProtKB-SubCell"/>
</dbReference>
<comment type="subcellular location">
    <subcellularLocation>
        <location evidence="2">Membrane</location>
        <topology evidence="2">Multi-pass membrane protein</topology>
    </subcellularLocation>
</comment>
<proteinExistence type="predicted"/>
<keyword evidence="10 11" id="KW-0472">Membrane</keyword>
<dbReference type="GO" id="GO:0046872">
    <property type="term" value="F:metal ion binding"/>
    <property type="evidence" value="ECO:0007669"/>
    <property type="project" value="UniProtKB-KW"/>
</dbReference>
<evidence type="ECO:0000313" key="13">
    <source>
        <dbReference type="EMBL" id="KAK9865930.1"/>
    </source>
</evidence>
<keyword evidence="7" id="KW-0249">Electron transport</keyword>
<comment type="caution">
    <text evidence="13">The sequence shown here is derived from an EMBL/GenBank/DDBJ whole genome shotgun (WGS) entry which is preliminary data.</text>
</comment>
<dbReference type="Proteomes" id="UP001485043">
    <property type="component" value="Unassembled WGS sequence"/>
</dbReference>
<evidence type="ECO:0000256" key="8">
    <source>
        <dbReference type="ARBA" id="ARBA00022989"/>
    </source>
</evidence>
<keyword evidence="8 11" id="KW-1133">Transmembrane helix</keyword>
<dbReference type="GO" id="GO:0140575">
    <property type="term" value="F:transmembrane monodehydroascorbate reductase activity"/>
    <property type="evidence" value="ECO:0007669"/>
    <property type="project" value="InterPro"/>
</dbReference>
<comment type="cofactor">
    <cofactor evidence="1">
        <name>heme b</name>
        <dbReference type="ChEBI" id="CHEBI:60344"/>
    </cofactor>
</comment>
<feature type="transmembrane region" description="Helical" evidence="11">
    <location>
        <begin position="34"/>
        <end position="53"/>
    </location>
</feature>
<keyword evidence="5 11" id="KW-0812">Transmembrane</keyword>
<keyword evidence="9" id="KW-0408">Iron</keyword>
<keyword evidence="4" id="KW-0349">Heme</keyword>
<feature type="transmembrane region" description="Helical" evidence="11">
    <location>
        <begin position="143"/>
        <end position="160"/>
    </location>
</feature>
<evidence type="ECO:0000256" key="7">
    <source>
        <dbReference type="ARBA" id="ARBA00022982"/>
    </source>
</evidence>
<evidence type="ECO:0000259" key="12">
    <source>
        <dbReference type="PROSITE" id="PS50939"/>
    </source>
</evidence>
<keyword evidence="6" id="KW-0479">Metal-binding</keyword>
<keyword evidence="3" id="KW-0813">Transport</keyword>
<evidence type="ECO:0000256" key="1">
    <source>
        <dbReference type="ARBA" id="ARBA00001970"/>
    </source>
</evidence>
<feature type="transmembrane region" description="Helical" evidence="11">
    <location>
        <begin position="73"/>
        <end position="90"/>
    </location>
</feature>
<dbReference type="AlphaFoldDB" id="A0AAW1T8Q7"/>
<organism evidence="13 14">
    <name type="scientific">Apatococcus fuscideae</name>
    <dbReference type="NCBI Taxonomy" id="2026836"/>
    <lineage>
        <taxon>Eukaryota</taxon>
        <taxon>Viridiplantae</taxon>
        <taxon>Chlorophyta</taxon>
        <taxon>core chlorophytes</taxon>
        <taxon>Trebouxiophyceae</taxon>
        <taxon>Chlorellales</taxon>
        <taxon>Chlorellaceae</taxon>
        <taxon>Apatococcus</taxon>
    </lineage>
</organism>
<evidence type="ECO:0000256" key="10">
    <source>
        <dbReference type="ARBA" id="ARBA00023136"/>
    </source>
</evidence>
<name>A0AAW1T8Q7_9CHLO</name>